<dbReference type="Proteomes" id="UP000011087">
    <property type="component" value="Unassembled WGS sequence"/>
</dbReference>
<dbReference type="Gene3D" id="3.40.50.11350">
    <property type="match status" value="1"/>
</dbReference>
<reference evidence="3" key="2">
    <citation type="submission" date="2012-11" db="EMBL/GenBank/DDBJ databases">
        <authorList>
            <person name="Kuo A."/>
            <person name="Curtis B.A."/>
            <person name="Tanifuji G."/>
            <person name="Burki F."/>
            <person name="Gruber A."/>
            <person name="Irimia M."/>
            <person name="Maruyama S."/>
            <person name="Arias M.C."/>
            <person name="Ball S.G."/>
            <person name="Gile G.H."/>
            <person name="Hirakawa Y."/>
            <person name="Hopkins J.F."/>
            <person name="Rensing S.A."/>
            <person name="Schmutz J."/>
            <person name="Symeonidi A."/>
            <person name="Elias M."/>
            <person name="Eveleigh R.J."/>
            <person name="Herman E.K."/>
            <person name="Klute M.J."/>
            <person name="Nakayama T."/>
            <person name="Obornik M."/>
            <person name="Reyes-Prieto A."/>
            <person name="Armbrust E.V."/>
            <person name="Aves S.J."/>
            <person name="Beiko R.G."/>
            <person name="Coutinho P."/>
            <person name="Dacks J.B."/>
            <person name="Durnford D.G."/>
            <person name="Fast N.M."/>
            <person name="Green B.R."/>
            <person name="Grisdale C."/>
            <person name="Hempe F."/>
            <person name="Henrissat B."/>
            <person name="Hoppner M.P."/>
            <person name="Ishida K.-I."/>
            <person name="Kim E."/>
            <person name="Koreny L."/>
            <person name="Kroth P.G."/>
            <person name="Liu Y."/>
            <person name="Malik S.-B."/>
            <person name="Maier U.G."/>
            <person name="McRose D."/>
            <person name="Mock T."/>
            <person name="Neilson J.A."/>
            <person name="Onodera N.T."/>
            <person name="Poole A.M."/>
            <person name="Pritham E.J."/>
            <person name="Richards T.A."/>
            <person name="Rocap G."/>
            <person name="Roy S.W."/>
            <person name="Sarai C."/>
            <person name="Schaack S."/>
            <person name="Shirato S."/>
            <person name="Slamovits C.H."/>
            <person name="Spencer D.F."/>
            <person name="Suzuki S."/>
            <person name="Worden A.Z."/>
            <person name="Zauner S."/>
            <person name="Barry K."/>
            <person name="Bell C."/>
            <person name="Bharti A.K."/>
            <person name="Crow J.A."/>
            <person name="Grimwood J."/>
            <person name="Kramer R."/>
            <person name="Lindquist E."/>
            <person name="Lucas S."/>
            <person name="Salamov A."/>
            <person name="McFadden G.I."/>
            <person name="Lane C.E."/>
            <person name="Keeling P.J."/>
            <person name="Gray M.W."/>
            <person name="Grigoriev I.V."/>
            <person name="Archibald J.M."/>
        </authorList>
    </citation>
    <scope>NUCLEOTIDE SEQUENCE</scope>
    <source>
        <strain evidence="3">CCMP2712</strain>
    </source>
</reference>
<evidence type="ECO:0000313" key="2">
    <source>
        <dbReference type="EnsemblProtists" id="EKX46843"/>
    </source>
</evidence>
<gene>
    <name evidence="1" type="ORF">GUITHDRAFT_152226</name>
</gene>
<proteinExistence type="predicted"/>
<sequence length="156" mass="17558">MIAEPIKKVRSRPISVYLASDTLMALNLFLAEAADHAMIRVFHISTKTQNISGPNVQVMEYVDKSNDAYELSEELIVEMSLMMKSNHFVGICMSQIARMVEQIGKASGTLRSAVAIDYENIPVHCIAKFGREDGWTSSRFGFTHLARLIRNNQIHE</sequence>
<evidence type="ECO:0000313" key="3">
    <source>
        <dbReference type="Proteomes" id="UP000011087"/>
    </source>
</evidence>
<dbReference type="HOGENOM" id="CLU_1690069_0_0_1"/>
<evidence type="ECO:0000313" key="1">
    <source>
        <dbReference type="EMBL" id="EKX46843.1"/>
    </source>
</evidence>
<reference evidence="2" key="3">
    <citation type="submission" date="2016-03" db="UniProtKB">
        <authorList>
            <consortium name="EnsemblProtists"/>
        </authorList>
    </citation>
    <scope>IDENTIFICATION</scope>
</reference>
<organism evidence="1">
    <name type="scientific">Guillardia theta (strain CCMP2712)</name>
    <name type="common">Cryptophyte</name>
    <dbReference type="NCBI Taxonomy" id="905079"/>
    <lineage>
        <taxon>Eukaryota</taxon>
        <taxon>Cryptophyceae</taxon>
        <taxon>Pyrenomonadales</taxon>
        <taxon>Geminigeraceae</taxon>
        <taxon>Guillardia</taxon>
    </lineage>
</organism>
<dbReference type="GeneID" id="17303678"/>
<protein>
    <submittedName>
        <fullName evidence="1 2">Uncharacterized protein</fullName>
    </submittedName>
</protein>
<keyword evidence="3" id="KW-1185">Reference proteome</keyword>
<dbReference type="PaxDb" id="55529-EKX46843"/>
<name>L1JE95_GUITC</name>
<dbReference type="EnsemblProtists" id="EKX46843">
    <property type="protein sequence ID" value="EKX46843"/>
    <property type="gene ID" value="GUITHDRAFT_152226"/>
</dbReference>
<dbReference type="KEGG" id="gtt:GUITHDRAFT_152226"/>
<accession>L1JE95</accession>
<dbReference type="AlphaFoldDB" id="L1JE95"/>
<reference evidence="1 3" key="1">
    <citation type="journal article" date="2012" name="Nature">
        <title>Algal genomes reveal evolutionary mosaicism and the fate of nucleomorphs.</title>
        <authorList>
            <consortium name="DOE Joint Genome Institute"/>
            <person name="Curtis B.A."/>
            <person name="Tanifuji G."/>
            <person name="Burki F."/>
            <person name="Gruber A."/>
            <person name="Irimia M."/>
            <person name="Maruyama S."/>
            <person name="Arias M.C."/>
            <person name="Ball S.G."/>
            <person name="Gile G.H."/>
            <person name="Hirakawa Y."/>
            <person name="Hopkins J.F."/>
            <person name="Kuo A."/>
            <person name="Rensing S.A."/>
            <person name="Schmutz J."/>
            <person name="Symeonidi A."/>
            <person name="Elias M."/>
            <person name="Eveleigh R.J."/>
            <person name="Herman E.K."/>
            <person name="Klute M.J."/>
            <person name="Nakayama T."/>
            <person name="Obornik M."/>
            <person name="Reyes-Prieto A."/>
            <person name="Armbrust E.V."/>
            <person name="Aves S.J."/>
            <person name="Beiko R.G."/>
            <person name="Coutinho P."/>
            <person name="Dacks J.B."/>
            <person name="Durnford D.G."/>
            <person name="Fast N.M."/>
            <person name="Green B.R."/>
            <person name="Grisdale C.J."/>
            <person name="Hempel F."/>
            <person name="Henrissat B."/>
            <person name="Hoppner M.P."/>
            <person name="Ishida K."/>
            <person name="Kim E."/>
            <person name="Koreny L."/>
            <person name="Kroth P.G."/>
            <person name="Liu Y."/>
            <person name="Malik S.B."/>
            <person name="Maier U.G."/>
            <person name="McRose D."/>
            <person name="Mock T."/>
            <person name="Neilson J.A."/>
            <person name="Onodera N.T."/>
            <person name="Poole A.M."/>
            <person name="Pritham E.J."/>
            <person name="Richards T.A."/>
            <person name="Rocap G."/>
            <person name="Roy S.W."/>
            <person name="Sarai C."/>
            <person name="Schaack S."/>
            <person name="Shirato S."/>
            <person name="Slamovits C.H."/>
            <person name="Spencer D.F."/>
            <person name="Suzuki S."/>
            <person name="Worden A.Z."/>
            <person name="Zauner S."/>
            <person name="Barry K."/>
            <person name="Bell C."/>
            <person name="Bharti A.K."/>
            <person name="Crow J.A."/>
            <person name="Grimwood J."/>
            <person name="Kramer R."/>
            <person name="Lindquist E."/>
            <person name="Lucas S."/>
            <person name="Salamov A."/>
            <person name="McFadden G.I."/>
            <person name="Lane C.E."/>
            <person name="Keeling P.J."/>
            <person name="Gray M.W."/>
            <person name="Grigoriev I.V."/>
            <person name="Archibald J.M."/>
        </authorList>
    </citation>
    <scope>NUCLEOTIDE SEQUENCE</scope>
    <source>
        <strain evidence="1 3">CCMP2712</strain>
    </source>
</reference>
<dbReference type="RefSeq" id="XP_005833823.1">
    <property type="nucleotide sequence ID" value="XM_005833766.1"/>
</dbReference>
<dbReference type="EMBL" id="JH992992">
    <property type="protein sequence ID" value="EKX46843.1"/>
    <property type="molecule type" value="Genomic_DNA"/>
</dbReference>